<gene>
    <name evidence="3" type="ORF">MF646_12275</name>
</gene>
<dbReference type="Proteomes" id="UP001139150">
    <property type="component" value="Unassembled WGS sequence"/>
</dbReference>
<dbReference type="GO" id="GO:0015666">
    <property type="term" value="F:restriction endodeoxyribonuclease activity"/>
    <property type="evidence" value="ECO:0007669"/>
    <property type="project" value="TreeGrafter"/>
</dbReference>
<dbReference type="EC" id="3.1.21.-" evidence="3"/>
<evidence type="ECO:0000313" key="4">
    <source>
        <dbReference type="Proteomes" id="UP001139150"/>
    </source>
</evidence>
<dbReference type="InterPro" id="IPR052906">
    <property type="entry name" value="Type_IV_Methyl-Rstrct_Enzyme"/>
</dbReference>
<keyword evidence="4" id="KW-1185">Reference proteome</keyword>
<organism evidence="3 4">
    <name type="scientific">Halalkalibacter alkaliphilus</name>
    <dbReference type="NCBI Taxonomy" id="2917993"/>
    <lineage>
        <taxon>Bacteria</taxon>
        <taxon>Bacillati</taxon>
        <taxon>Bacillota</taxon>
        <taxon>Bacilli</taxon>
        <taxon>Bacillales</taxon>
        <taxon>Bacillaceae</taxon>
        <taxon>Halalkalibacter</taxon>
    </lineage>
</organism>
<evidence type="ECO:0000313" key="3">
    <source>
        <dbReference type="EMBL" id="MCL7747898.1"/>
    </source>
</evidence>
<dbReference type="InterPro" id="IPR011335">
    <property type="entry name" value="Restrct_endonuc-II-like"/>
</dbReference>
<proteinExistence type="predicted"/>
<feature type="domain" description="Restriction endonuclease type IV Mrr" evidence="2">
    <location>
        <begin position="49"/>
        <end position="160"/>
    </location>
</feature>
<keyword evidence="3" id="KW-0540">Nuclease</keyword>
<feature type="transmembrane region" description="Helical" evidence="1">
    <location>
        <begin position="12"/>
        <end position="33"/>
    </location>
</feature>
<keyword evidence="3" id="KW-0378">Hydrolase</keyword>
<comment type="caution">
    <text evidence="3">The sequence shown here is derived from an EMBL/GenBank/DDBJ whole genome shotgun (WGS) entry which is preliminary data.</text>
</comment>
<evidence type="ECO:0000256" key="1">
    <source>
        <dbReference type="SAM" id="Phobius"/>
    </source>
</evidence>
<dbReference type="PANTHER" id="PTHR30015:SF6">
    <property type="entry name" value="SLL1429 PROTEIN"/>
    <property type="match status" value="1"/>
</dbReference>
<dbReference type="Gene3D" id="3.40.1350.10">
    <property type="match status" value="1"/>
</dbReference>
<evidence type="ECO:0000259" key="2">
    <source>
        <dbReference type="Pfam" id="PF04471"/>
    </source>
</evidence>
<dbReference type="GO" id="GO:0009307">
    <property type="term" value="P:DNA restriction-modification system"/>
    <property type="evidence" value="ECO:0007669"/>
    <property type="project" value="InterPro"/>
</dbReference>
<dbReference type="AlphaFoldDB" id="A0A9X2CTD8"/>
<keyword evidence="1" id="KW-1133">Transmembrane helix</keyword>
<sequence length="217" mass="24807">MNESVPTWLSVAGFSVLLLLTVAIIVIAVLLHFRKKKRFDVSKISITDIDRMSGHDFEDYLYVLFVALGYDETFLTKKSRDFGADLLFRDRLEAQTVVQAKRITEKIGLEAIQEIYAAKAYYDANQAIVITSAIDVSEPCRKLAAATKVRILAREDLIEVIRLFKKGRLTEAQDVIELPYEEIDYNAEDSIDDLDHQRGLIKAGEYFYKLTKTRQSM</sequence>
<protein>
    <submittedName>
        <fullName evidence="3">Restriction endonuclease</fullName>
        <ecNumber evidence="3">3.1.21.-</ecNumber>
    </submittedName>
</protein>
<dbReference type="PANTHER" id="PTHR30015">
    <property type="entry name" value="MRR RESTRICTION SYSTEM PROTEIN"/>
    <property type="match status" value="1"/>
</dbReference>
<dbReference type="InterPro" id="IPR007560">
    <property type="entry name" value="Restrct_endonuc_IV_Mrr"/>
</dbReference>
<dbReference type="GO" id="GO:0003677">
    <property type="term" value="F:DNA binding"/>
    <property type="evidence" value="ECO:0007669"/>
    <property type="project" value="InterPro"/>
</dbReference>
<dbReference type="RefSeq" id="WP_250096788.1">
    <property type="nucleotide sequence ID" value="NZ_JAKRYL010000011.1"/>
</dbReference>
<name>A0A9X2CTD8_9BACI</name>
<keyword evidence="3" id="KW-0255">Endonuclease</keyword>
<keyword evidence="1" id="KW-0812">Transmembrane</keyword>
<reference evidence="3" key="1">
    <citation type="submission" date="2022-02" db="EMBL/GenBank/DDBJ databases">
        <title>Halalkalibacter sp. nov. isolated from Lonar Lake, India.</title>
        <authorList>
            <person name="Joshi A."/>
            <person name="Thite S."/>
            <person name="Lodha T."/>
        </authorList>
    </citation>
    <scope>NUCLEOTIDE SEQUENCE</scope>
    <source>
        <strain evidence="3">MEB205</strain>
    </source>
</reference>
<accession>A0A9X2CTD8</accession>
<dbReference type="SUPFAM" id="SSF52980">
    <property type="entry name" value="Restriction endonuclease-like"/>
    <property type="match status" value="1"/>
</dbReference>
<dbReference type="EMBL" id="JAKRYL010000011">
    <property type="protein sequence ID" value="MCL7747898.1"/>
    <property type="molecule type" value="Genomic_DNA"/>
</dbReference>
<dbReference type="Pfam" id="PF04471">
    <property type="entry name" value="Mrr_cat"/>
    <property type="match status" value="1"/>
</dbReference>
<dbReference type="InterPro" id="IPR011856">
    <property type="entry name" value="tRNA_endonuc-like_dom_sf"/>
</dbReference>
<keyword evidence="1" id="KW-0472">Membrane</keyword>